<evidence type="ECO:0000313" key="2">
    <source>
        <dbReference type="Proteomes" id="UP000316292"/>
    </source>
</evidence>
<accession>A0A538SDR5</accession>
<dbReference type="SUPFAM" id="SSF56935">
    <property type="entry name" value="Porins"/>
    <property type="match status" value="1"/>
</dbReference>
<comment type="caution">
    <text evidence="1">The sequence shown here is derived from an EMBL/GenBank/DDBJ whole genome shotgun (WGS) entry which is preliminary data.</text>
</comment>
<evidence type="ECO:0000313" key="1">
    <source>
        <dbReference type="EMBL" id="TMQ49527.1"/>
    </source>
</evidence>
<reference evidence="1 2" key="1">
    <citation type="journal article" date="2019" name="Nat. Microbiol.">
        <title>Mediterranean grassland soil C-N compound turnover is dependent on rainfall and depth, and is mediated by genomically divergent microorganisms.</title>
        <authorList>
            <person name="Diamond S."/>
            <person name="Andeer P.F."/>
            <person name="Li Z."/>
            <person name="Crits-Christoph A."/>
            <person name="Burstein D."/>
            <person name="Anantharaman K."/>
            <person name="Lane K.R."/>
            <person name="Thomas B.C."/>
            <person name="Pan C."/>
            <person name="Northen T.R."/>
            <person name="Banfield J.F."/>
        </authorList>
    </citation>
    <scope>NUCLEOTIDE SEQUENCE [LARGE SCALE GENOMIC DNA]</scope>
    <source>
        <strain evidence="1">WS_1</strain>
    </source>
</reference>
<gene>
    <name evidence="1" type="ORF">E6K71_04655</name>
</gene>
<dbReference type="AlphaFoldDB" id="A0A538SDR5"/>
<proteinExistence type="predicted"/>
<protein>
    <submittedName>
        <fullName evidence="1">Uncharacterized protein</fullName>
    </submittedName>
</protein>
<organism evidence="1 2">
    <name type="scientific">Eiseniibacteriota bacterium</name>
    <dbReference type="NCBI Taxonomy" id="2212470"/>
    <lineage>
        <taxon>Bacteria</taxon>
        <taxon>Candidatus Eiseniibacteriota</taxon>
    </lineage>
</organism>
<dbReference type="EMBL" id="VBOR01000056">
    <property type="protein sequence ID" value="TMQ49527.1"/>
    <property type="molecule type" value="Genomic_DNA"/>
</dbReference>
<name>A0A538SDR5_UNCEI</name>
<sequence length="286" mass="30462">MHGHAFGVKLFRETALSSVGASFELLGGGFMSLGNSGISNDRLDVGVTGKTQIYGGKLTLGTNLGWRNDNVSRTLLAETRRKNYTANATWQPRPNLGADFQFGFITSDVNSADSVASSGNISRIAGVSPHVSWVMRGVQQTLAASATIQSADNTTSAPVPLTSTHGVSLLASWSALVRPELSVNLGGNYTRTDMDVAVSEISAFGPGFTWGVPGAHVATSVQLQLTRSRTGNFGTDTEFAPQGNLRWQTTPHHAIILHGNFRKYHYTSAAASFNERLASIEYAATL</sequence>
<dbReference type="Proteomes" id="UP000316292">
    <property type="component" value="Unassembled WGS sequence"/>
</dbReference>